<dbReference type="InterPro" id="IPR000210">
    <property type="entry name" value="BTB/POZ_dom"/>
</dbReference>
<dbReference type="OrthoDB" id="194443at2759"/>
<evidence type="ECO:0000313" key="3">
    <source>
        <dbReference type="Proteomes" id="UP000800092"/>
    </source>
</evidence>
<dbReference type="Gene3D" id="3.30.710.10">
    <property type="entry name" value="Potassium Channel Kv1.1, Chain A"/>
    <property type="match status" value="1"/>
</dbReference>
<dbReference type="InterPro" id="IPR011333">
    <property type="entry name" value="SKP1/BTB/POZ_sf"/>
</dbReference>
<dbReference type="Pfam" id="PF00651">
    <property type="entry name" value="BTB"/>
    <property type="match status" value="1"/>
</dbReference>
<proteinExistence type="predicted"/>
<sequence>MPSSIQSGTITVTVGTDPSTELYEVPWLLLVRYSTYFKHVPEEDFDKCDTSSTELSECNPRAFELFVEWLNTGSCTLKTVGDAISAWSIGDYLGSPGLQNCAIEALYWHINPLTGMRNEMMKIEPAMVLQAYRSSSPQSKLRQLFALFVCTQFRAQDESMDKWAQELEDFTGEFLKDVMNVLQKSIRKFHFLEAALKKPETLYEMPE</sequence>
<keyword evidence="3" id="KW-1185">Reference proteome</keyword>
<dbReference type="AlphaFoldDB" id="A0A6A6H4V9"/>
<feature type="domain" description="BTB" evidence="1">
    <location>
        <begin position="16"/>
        <end position="100"/>
    </location>
</feature>
<evidence type="ECO:0000259" key="1">
    <source>
        <dbReference type="Pfam" id="PF00651"/>
    </source>
</evidence>
<dbReference type="EMBL" id="ML991811">
    <property type="protein sequence ID" value="KAF2232919.1"/>
    <property type="molecule type" value="Genomic_DNA"/>
</dbReference>
<accession>A0A6A6H4V9</accession>
<protein>
    <recommendedName>
        <fullName evidence="1">BTB domain-containing protein</fullName>
    </recommendedName>
</protein>
<dbReference type="Proteomes" id="UP000800092">
    <property type="component" value="Unassembled WGS sequence"/>
</dbReference>
<name>A0A6A6H4V9_VIRVR</name>
<reference evidence="2" key="1">
    <citation type="journal article" date="2020" name="Stud. Mycol.">
        <title>101 Dothideomycetes genomes: a test case for predicting lifestyles and emergence of pathogens.</title>
        <authorList>
            <person name="Haridas S."/>
            <person name="Albert R."/>
            <person name="Binder M."/>
            <person name="Bloem J."/>
            <person name="Labutti K."/>
            <person name="Salamov A."/>
            <person name="Andreopoulos B."/>
            <person name="Baker S."/>
            <person name="Barry K."/>
            <person name="Bills G."/>
            <person name="Bluhm B."/>
            <person name="Cannon C."/>
            <person name="Castanera R."/>
            <person name="Culley D."/>
            <person name="Daum C."/>
            <person name="Ezra D."/>
            <person name="Gonzalez J."/>
            <person name="Henrissat B."/>
            <person name="Kuo A."/>
            <person name="Liang C."/>
            <person name="Lipzen A."/>
            <person name="Lutzoni F."/>
            <person name="Magnuson J."/>
            <person name="Mondo S."/>
            <person name="Nolan M."/>
            <person name="Ohm R."/>
            <person name="Pangilinan J."/>
            <person name="Park H.-J."/>
            <person name="Ramirez L."/>
            <person name="Alfaro M."/>
            <person name="Sun H."/>
            <person name="Tritt A."/>
            <person name="Yoshinaga Y."/>
            <person name="Zwiers L.-H."/>
            <person name="Turgeon B."/>
            <person name="Goodwin S."/>
            <person name="Spatafora J."/>
            <person name="Crous P."/>
            <person name="Grigoriev I."/>
        </authorList>
    </citation>
    <scope>NUCLEOTIDE SEQUENCE</scope>
    <source>
        <strain evidence="2">Tuck. ex Michener</strain>
    </source>
</reference>
<organism evidence="2 3">
    <name type="scientific">Viridothelium virens</name>
    <name type="common">Speckled blister lichen</name>
    <name type="synonym">Trypethelium virens</name>
    <dbReference type="NCBI Taxonomy" id="1048519"/>
    <lineage>
        <taxon>Eukaryota</taxon>
        <taxon>Fungi</taxon>
        <taxon>Dikarya</taxon>
        <taxon>Ascomycota</taxon>
        <taxon>Pezizomycotina</taxon>
        <taxon>Dothideomycetes</taxon>
        <taxon>Dothideomycetes incertae sedis</taxon>
        <taxon>Trypetheliales</taxon>
        <taxon>Trypetheliaceae</taxon>
        <taxon>Viridothelium</taxon>
    </lineage>
</organism>
<gene>
    <name evidence="2" type="ORF">EV356DRAFT_577998</name>
</gene>
<dbReference type="SUPFAM" id="SSF54695">
    <property type="entry name" value="POZ domain"/>
    <property type="match status" value="1"/>
</dbReference>
<evidence type="ECO:0000313" key="2">
    <source>
        <dbReference type="EMBL" id="KAF2232919.1"/>
    </source>
</evidence>